<evidence type="ECO:0000256" key="1">
    <source>
        <dbReference type="SAM" id="Phobius"/>
    </source>
</evidence>
<evidence type="ECO:0000313" key="2">
    <source>
        <dbReference type="EMBL" id="KAF5847680.1"/>
    </source>
</evidence>
<organism evidence="2 3">
    <name type="scientific">Cochliobolus sativus</name>
    <name type="common">Common root rot and spot blotch fungus</name>
    <name type="synonym">Bipolaris sorokiniana</name>
    <dbReference type="NCBI Taxonomy" id="45130"/>
    <lineage>
        <taxon>Eukaryota</taxon>
        <taxon>Fungi</taxon>
        <taxon>Dikarya</taxon>
        <taxon>Ascomycota</taxon>
        <taxon>Pezizomycotina</taxon>
        <taxon>Dothideomycetes</taxon>
        <taxon>Pleosporomycetidae</taxon>
        <taxon>Pleosporales</taxon>
        <taxon>Pleosporineae</taxon>
        <taxon>Pleosporaceae</taxon>
        <taxon>Bipolaris</taxon>
    </lineage>
</organism>
<name>A0A8H6DV77_COCSA</name>
<protein>
    <submittedName>
        <fullName evidence="2">Uncharacterized protein</fullName>
    </submittedName>
</protein>
<reference evidence="2" key="1">
    <citation type="submission" date="2019-11" db="EMBL/GenBank/DDBJ databases">
        <title>Bipolaris sorokiniana Genome sequencing.</title>
        <authorList>
            <person name="Wang H."/>
        </authorList>
    </citation>
    <scope>NUCLEOTIDE SEQUENCE</scope>
</reference>
<keyword evidence="1" id="KW-0472">Membrane</keyword>
<dbReference type="EMBL" id="WNKQ01000012">
    <property type="protein sequence ID" value="KAF5847680.1"/>
    <property type="molecule type" value="Genomic_DNA"/>
</dbReference>
<feature type="transmembrane region" description="Helical" evidence="1">
    <location>
        <begin position="169"/>
        <end position="191"/>
    </location>
</feature>
<comment type="caution">
    <text evidence="2">The sequence shown here is derived from an EMBL/GenBank/DDBJ whole genome shotgun (WGS) entry which is preliminary data.</text>
</comment>
<evidence type="ECO:0000313" key="3">
    <source>
        <dbReference type="Proteomes" id="UP000624244"/>
    </source>
</evidence>
<dbReference type="Proteomes" id="UP000624244">
    <property type="component" value="Unassembled WGS sequence"/>
</dbReference>
<keyword evidence="1" id="KW-1133">Transmembrane helix</keyword>
<gene>
    <name evidence="2" type="ORF">GGP41_008924</name>
</gene>
<accession>A0A8H6DV77</accession>
<sequence>MFNDDCTTADALTFGAESQAVEDWTNRTRTLLPLTNEWALLEAFLEIMSYESTTTYSPHMGLTSSYDLSSFSKNGIALSDCLTRYPRGSDLMNTSLPLKGTDFDIGCFGMNEITAYWLGPRRPLNLTESLLNDVLTNTTLSAISLGIWWDIVPVTTMRYQSTYSFSSPLNLILLYSICLTAAILFVAIAVWSL</sequence>
<proteinExistence type="predicted"/>
<keyword evidence="1" id="KW-0812">Transmembrane</keyword>
<dbReference type="AlphaFoldDB" id="A0A8H6DV77"/>